<evidence type="ECO:0000256" key="7">
    <source>
        <dbReference type="ARBA" id="ARBA00023224"/>
    </source>
</evidence>
<evidence type="ECO:0000256" key="1">
    <source>
        <dbReference type="ARBA" id="ARBA00004236"/>
    </source>
</evidence>
<evidence type="ECO:0000256" key="9">
    <source>
        <dbReference type="PROSITE-ProRule" id="PRU00284"/>
    </source>
</evidence>
<comment type="subcellular location">
    <subcellularLocation>
        <location evidence="1">Cell membrane</location>
    </subcellularLocation>
</comment>
<keyword evidence="4 11" id="KW-0812">Transmembrane</keyword>
<evidence type="ECO:0000259" key="12">
    <source>
        <dbReference type="PROSITE" id="PS50111"/>
    </source>
</evidence>
<keyword evidence="5 11" id="KW-1133">Transmembrane helix</keyword>
<comment type="similarity">
    <text evidence="8">Belongs to the methyl-accepting chemotaxis (MCP) protein family.</text>
</comment>
<name>A0ABX9XN79_9PSED</name>
<dbReference type="Pfam" id="PF00015">
    <property type="entry name" value="MCPsignal"/>
    <property type="match status" value="1"/>
</dbReference>
<comment type="caution">
    <text evidence="13">The sequence shown here is derived from an EMBL/GenBank/DDBJ whole genome shotgun (WGS) entry which is preliminary data.</text>
</comment>
<dbReference type="SMART" id="SM00283">
    <property type="entry name" value="MA"/>
    <property type="match status" value="1"/>
</dbReference>
<gene>
    <name evidence="13" type="ORF">EF096_02190</name>
</gene>
<proteinExistence type="inferred from homology"/>
<dbReference type="Gene3D" id="1.10.287.950">
    <property type="entry name" value="Methyl-accepting chemotaxis protein"/>
    <property type="match status" value="1"/>
</dbReference>
<dbReference type="SUPFAM" id="SSF58104">
    <property type="entry name" value="Methyl-accepting chemotaxis protein (MCP) signaling domain"/>
    <property type="match status" value="1"/>
</dbReference>
<dbReference type="InterPro" id="IPR004090">
    <property type="entry name" value="Chemotax_Me-accpt_rcpt"/>
</dbReference>
<dbReference type="EMBL" id="RKKU01000001">
    <property type="protein sequence ID" value="ROZ88521.1"/>
    <property type="molecule type" value="Genomic_DNA"/>
</dbReference>
<keyword evidence="14" id="KW-1185">Reference proteome</keyword>
<reference evidence="13 14" key="1">
    <citation type="submission" date="2018-11" db="EMBL/GenBank/DDBJ databases">
        <authorList>
            <person name="Jang G.I."/>
            <person name="Hwang C.Y."/>
        </authorList>
    </citation>
    <scope>NUCLEOTIDE SEQUENCE [LARGE SCALE GENOMIC DNA]</scope>
    <source>
        <strain evidence="13 14">SSM26</strain>
    </source>
</reference>
<keyword evidence="10" id="KW-0175">Coiled coil</keyword>
<dbReference type="PANTHER" id="PTHR32089:SF112">
    <property type="entry name" value="LYSOZYME-LIKE PROTEIN-RELATED"/>
    <property type="match status" value="1"/>
</dbReference>
<evidence type="ECO:0000256" key="2">
    <source>
        <dbReference type="ARBA" id="ARBA00022475"/>
    </source>
</evidence>
<evidence type="ECO:0000313" key="13">
    <source>
        <dbReference type="EMBL" id="ROZ88521.1"/>
    </source>
</evidence>
<keyword evidence="2" id="KW-1003">Cell membrane</keyword>
<evidence type="ECO:0000256" key="6">
    <source>
        <dbReference type="ARBA" id="ARBA00023136"/>
    </source>
</evidence>
<keyword evidence="6 11" id="KW-0472">Membrane</keyword>
<evidence type="ECO:0000256" key="4">
    <source>
        <dbReference type="ARBA" id="ARBA00022692"/>
    </source>
</evidence>
<protein>
    <recommendedName>
        <fullName evidence="12">Methyl-accepting transducer domain-containing protein</fullName>
    </recommendedName>
</protein>
<dbReference type="InterPro" id="IPR004089">
    <property type="entry name" value="MCPsignal_dom"/>
</dbReference>
<evidence type="ECO:0000256" key="10">
    <source>
        <dbReference type="SAM" id="Coils"/>
    </source>
</evidence>
<feature type="domain" description="Methyl-accepting transducer" evidence="12">
    <location>
        <begin position="88"/>
        <end position="315"/>
    </location>
</feature>
<organism evidence="13 14">
    <name type="scientific">Pseudomonas neustonica</name>
    <dbReference type="NCBI Taxonomy" id="2487346"/>
    <lineage>
        <taxon>Bacteria</taxon>
        <taxon>Pseudomonadati</taxon>
        <taxon>Pseudomonadota</taxon>
        <taxon>Gammaproteobacteria</taxon>
        <taxon>Pseudomonadales</taxon>
        <taxon>Pseudomonadaceae</taxon>
        <taxon>Pseudomonas</taxon>
    </lineage>
</organism>
<feature type="coiled-coil region" evidence="10">
    <location>
        <begin position="253"/>
        <end position="327"/>
    </location>
</feature>
<sequence length="337" mass="36278">MQTGFIGKVALAIIQAGMLAWLFYSHGGDAVAPALVLCIIPWLGLPWRYPPADQPMAKDNLAATEAIRQQGLADAEQNQQHADRLEILAHNAKQLALSLTAPCSELEQLHNQQASALQSQGAAQQLHADTTESVSQVRSANALNRQTLSECVILSQSLTLHSDNSLQLLAQLQEQSARISQVTQVIDSIASQTNLLALNAAIEAARAGESGRGFAVVADEVRALATRTTKATAEVGEIIEQMNLQTGKVDTEINSLGNQVQKTNQLIEQASAQAEKTEQLSDTALQQLTQVEQPHAEPGHAQLAEQLAQLQNELQQGQHSLEQLSFEMGQLSSELQA</sequence>
<dbReference type="PROSITE" id="PS50111">
    <property type="entry name" value="CHEMOTAXIS_TRANSDUC_2"/>
    <property type="match status" value="1"/>
</dbReference>
<evidence type="ECO:0000256" key="5">
    <source>
        <dbReference type="ARBA" id="ARBA00022989"/>
    </source>
</evidence>
<dbReference type="PRINTS" id="PR00260">
    <property type="entry name" value="CHEMTRNSDUCR"/>
</dbReference>
<keyword evidence="7 9" id="KW-0807">Transducer</keyword>
<dbReference type="PANTHER" id="PTHR32089">
    <property type="entry name" value="METHYL-ACCEPTING CHEMOTAXIS PROTEIN MCPB"/>
    <property type="match status" value="1"/>
</dbReference>
<keyword evidence="3" id="KW-0488">Methylation</keyword>
<dbReference type="Proteomes" id="UP000275199">
    <property type="component" value="Unassembled WGS sequence"/>
</dbReference>
<evidence type="ECO:0000256" key="8">
    <source>
        <dbReference type="ARBA" id="ARBA00029447"/>
    </source>
</evidence>
<evidence type="ECO:0000256" key="3">
    <source>
        <dbReference type="ARBA" id="ARBA00022481"/>
    </source>
</evidence>
<accession>A0ABX9XN79</accession>
<feature type="transmembrane region" description="Helical" evidence="11">
    <location>
        <begin position="30"/>
        <end position="49"/>
    </location>
</feature>
<evidence type="ECO:0000313" key="14">
    <source>
        <dbReference type="Proteomes" id="UP000275199"/>
    </source>
</evidence>
<evidence type="ECO:0000256" key="11">
    <source>
        <dbReference type="SAM" id="Phobius"/>
    </source>
</evidence>